<gene>
    <name evidence="2" type="ORF">BJG266_LOCUS5122</name>
    <name evidence="3" type="ORF">IZO911_LOCUS11427</name>
    <name evidence="5" type="ORF">JYZ213_LOCUS15988</name>
    <name evidence="9" type="ORF">KXQ929_LOCUS18220</name>
    <name evidence="8" type="ORF">OKA104_LOCUS18595</name>
    <name evidence="7" type="ORF">OXD698_LOCUS6677</name>
    <name evidence="6" type="ORF">QVE165_LOCUS24295</name>
    <name evidence="4" type="ORF">VCS650_LOCUS14492</name>
</gene>
<dbReference type="SUPFAM" id="SSF54909">
    <property type="entry name" value="Dimeric alpha+beta barrel"/>
    <property type="match status" value="1"/>
</dbReference>
<dbReference type="InterPro" id="IPR007138">
    <property type="entry name" value="ABM_dom"/>
</dbReference>
<dbReference type="AlphaFoldDB" id="A0A814UFF2"/>
<evidence type="ECO:0000313" key="3">
    <source>
        <dbReference type="EMBL" id="CAF0885479.1"/>
    </source>
</evidence>
<evidence type="ECO:0000313" key="10">
    <source>
        <dbReference type="Proteomes" id="UP000663832"/>
    </source>
</evidence>
<dbReference type="EMBL" id="CAJNON010000121">
    <property type="protein sequence ID" value="CAF0996521.1"/>
    <property type="molecule type" value="Genomic_DNA"/>
</dbReference>
<proteinExistence type="predicted"/>
<dbReference type="Proteomes" id="UP000663868">
    <property type="component" value="Unassembled WGS sequence"/>
</dbReference>
<dbReference type="Proteomes" id="UP000663881">
    <property type="component" value="Unassembled WGS sequence"/>
</dbReference>
<comment type="caution">
    <text evidence="6">The sequence shown here is derived from an EMBL/GenBank/DDBJ whole genome shotgun (WGS) entry which is preliminary data.</text>
</comment>
<dbReference type="OrthoDB" id="9978104at2759"/>
<evidence type="ECO:0000313" key="4">
    <source>
        <dbReference type="EMBL" id="CAF0996521.1"/>
    </source>
</evidence>
<name>A0A814UFF2_9BILA</name>
<dbReference type="Pfam" id="PF03992">
    <property type="entry name" value="ABM"/>
    <property type="match status" value="1"/>
</dbReference>
<keyword evidence="10" id="KW-1185">Reference proteome</keyword>
<dbReference type="Proteomes" id="UP000663860">
    <property type="component" value="Unassembled WGS sequence"/>
</dbReference>
<evidence type="ECO:0000313" key="8">
    <source>
        <dbReference type="EMBL" id="CAF3802926.1"/>
    </source>
</evidence>
<evidence type="ECO:0000313" key="6">
    <source>
        <dbReference type="EMBL" id="CAF1174158.1"/>
    </source>
</evidence>
<dbReference type="Proteomes" id="UP000663845">
    <property type="component" value="Unassembled WGS sequence"/>
</dbReference>
<dbReference type="EMBL" id="CAJNOM010000169">
    <property type="protein sequence ID" value="CAF1174158.1"/>
    <property type="molecule type" value="Genomic_DNA"/>
</dbReference>
<dbReference type="EMBL" id="CAJOAZ010000294">
    <property type="protein sequence ID" value="CAF3606101.1"/>
    <property type="molecule type" value="Genomic_DNA"/>
</dbReference>
<feature type="domain" description="ABM" evidence="1">
    <location>
        <begin position="10"/>
        <end position="98"/>
    </location>
</feature>
<evidence type="ECO:0000313" key="2">
    <source>
        <dbReference type="EMBL" id="CAF0799502.1"/>
    </source>
</evidence>
<dbReference type="Gene3D" id="3.30.70.100">
    <property type="match status" value="1"/>
</dbReference>
<accession>A0A814UFF2</accession>
<evidence type="ECO:0000313" key="5">
    <source>
        <dbReference type="EMBL" id="CAF1000849.1"/>
    </source>
</evidence>
<dbReference type="InterPro" id="IPR011008">
    <property type="entry name" value="Dimeric_a/b-barrel"/>
</dbReference>
<dbReference type="EMBL" id="CAJNOI010000013">
    <property type="protein sequence ID" value="CAF0799502.1"/>
    <property type="molecule type" value="Genomic_DNA"/>
</dbReference>
<dbReference type="Proteomes" id="UP000663877">
    <property type="component" value="Unassembled WGS sequence"/>
</dbReference>
<evidence type="ECO:0000313" key="7">
    <source>
        <dbReference type="EMBL" id="CAF3606101.1"/>
    </source>
</evidence>
<dbReference type="Proteomes" id="UP000663844">
    <property type="component" value="Unassembled WGS sequence"/>
</dbReference>
<evidence type="ECO:0000313" key="9">
    <source>
        <dbReference type="EMBL" id="CAF3820712.1"/>
    </source>
</evidence>
<dbReference type="Proteomes" id="UP000663832">
    <property type="component" value="Unassembled WGS sequence"/>
</dbReference>
<dbReference type="EMBL" id="CAJNOE010000085">
    <property type="protein sequence ID" value="CAF0885479.1"/>
    <property type="molecule type" value="Genomic_DNA"/>
</dbReference>
<dbReference type="Proteomes" id="UP000663891">
    <property type="component" value="Unassembled WGS sequence"/>
</dbReference>
<dbReference type="EMBL" id="CAJOAY010001161">
    <property type="protein sequence ID" value="CAF3802926.1"/>
    <property type="molecule type" value="Genomic_DNA"/>
</dbReference>
<dbReference type="PROSITE" id="PS51725">
    <property type="entry name" value="ABM"/>
    <property type="match status" value="1"/>
</dbReference>
<protein>
    <recommendedName>
        <fullName evidence="1">ABM domain-containing protein</fullName>
    </recommendedName>
</protein>
<organism evidence="6 10">
    <name type="scientific">Adineta steineri</name>
    <dbReference type="NCBI Taxonomy" id="433720"/>
    <lineage>
        <taxon>Eukaryota</taxon>
        <taxon>Metazoa</taxon>
        <taxon>Spiralia</taxon>
        <taxon>Gnathifera</taxon>
        <taxon>Rotifera</taxon>
        <taxon>Eurotatoria</taxon>
        <taxon>Bdelloidea</taxon>
        <taxon>Adinetida</taxon>
        <taxon>Adinetidae</taxon>
        <taxon>Adineta</taxon>
    </lineage>
</organism>
<reference evidence="6" key="1">
    <citation type="submission" date="2021-02" db="EMBL/GenBank/DDBJ databases">
        <authorList>
            <person name="Nowell W R."/>
        </authorList>
    </citation>
    <scope>NUCLEOTIDE SEQUENCE</scope>
</reference>
<sequence>MADLDTKQIVYAMANLWPIPEKAKEAKKILFDLVPEAKKDEACLKYELLNNKYHKCQVSLYQAWSTEQALDEHLNGELIKKVTEELRSLLEKPTEIIRYKNIA</sequence>
<dbReference type="EMBL" id="CAJOBB010001178">
    <property type="protein sequence ID" value="CAF3820712.1"/>
    <property type="molecule type" value="Genomic_DNA"/>
</dbReference>
<dbReference type="EMBL" id="CAJNOG010000141">
    <property type="protein sequence ID" value="CAF1000849.1"/>
    <property type="molecule type" value="Genomic_DNA"/>
</dbReference>
<evidence type="ECO:0000259" key="1">
    <source>
        <dbReference type="PROSITE" id="PS51725"/>
    </source>
</evidence>